<evidence type="ECO:0000256" key="1">
    <source>
        <dbReference type="ARBA" id="ARBA00005380"/>
    </source>
</evidence>
<comment type="activity regulation">
    <text evidence="12">Activated by a monovalent cation that binds near, but not in, the active site. The most likely occupant of the site in vivo is potassium. Ion binding induces a conformational change that may alter substrate affinity.</text>
</comment>
<dbReference type="EMBL" id="LPUX01000055">
    <property type="protein sequence ID" value="OAP40088.1"/>
    <property type="molecule type" value="Genomic_DNA"/>
</dbReference>
<dbReference type="Pfam" id="PF00294">
    <property type="entry name" value="PfkB"/>
    <property type="match status" value="1"/>
</dbReference>
<comment type="caution">
    <text evidence="14">The sequence shown here is derived from an EMBL/GenBank/DDBJ whole genome shotgun (WGS) entry which is preliminary data.</text>
</comment>
<comment type="caution">
    <text evidence="12">Lacks conserved residue(s) required for the propagation of feature annotation.</text>
</comment>
<dbReference type="Gene3D" id="3.40.1190.20">
    <property type="match status" value="1"/>
</dbReference>
<feature type="binding site" evidence="12">
    <location>
        <position position="185"/>
    </location>
    <ligand>
        <name>ATP</name>
        <dbReference type="ChEBI" id="CHEBI:30616"/>
    </ligand>
</feature>
<dbReference type="STRING" id="1472378.AU381_11170"/>
<name>A0A178XXQ2_9HYPH</name>
<feature type="binding site" evidence="12">
    <location>
        <position position="248"/>
    </location>
    <ligand>
        <name>K(+)</name>
        <dbReference type="ChEBI" id="CHEBI:29103"/>
    </ligand>
</feature>
<comment type="subunit">
    <text evidence="12">Homodimer.</text>
</comment>
<dbReference type="HAMAP" id="MF_01987">
    <property type="entry name" value="Ribokinase"/>
    <property type="match status" value="1"/>
</dbReference>
<accession>A0A178XXQ2</accession>
<dbReference type="GO" id="GO:0004747">
    <property type="term" value="F:ribokinase activity"/>
    <property type="evidence" value="ECO:0007669"/>
    <property type="project" value="UniProtKB-UniRule"/>
</dbReference>
<organism evidence="14 15">
    <name type="scientific">Sinorhizobium glycinis</name>
    <dbReference type="NCBI Taxonomy" id="1472378"/>
    <lineage>
        <taxon>Bacteria</taxon>
        <taxon>Pseudomonadati</taxon>
        <taxon>Pseudomonadota</taxon>
        <taxon>Alphaproteobacteria</taxon>
        <taxon>Hyphomicrobiales</taxon>
        <taxon>Rhizobiaceae</taxon>
        <taxon>Sinorhizobium/Ensifer group</taxon>
        <taxon>Sinorhizobium</taxon>
    </lineage>
</organism>
<dbReference type="CDD" id="cd01174">
    <property type="entry name" value="ribokinase"/>
    <property type="match status" value="1"/>
</dbReference>
<evidence type="ECO:0000313" key="15">
    <source>
        <dbReference type="Proteomes" id="UP000094025"/>
    </source>
</evidence>
<keyword evidence="4 12" id="KW-0808">Transferase</keyword>
<keyword evidence="7 12" id="KW-0418">Kinase</keyword>
<dbReference type="OrthoDB" id="9775849at2"/>
<feature type="binding site" evidence="12">
    <location>
        <position position="254"/>
    </location>
    <ligand>
        <name>substrate</name>
    </ligand>
</feature>
<evidence type="ECO:0000256" key="3">
    <source>
        <dbReference type="ARBA" id="ARBA00016943"/>
    </source>
</evidence>
<feature type="binding site" evidence="12">
    <location>
        <position position="141"/>
    </location>
    <ligand>
        <name>substrate</name>
    </ligand>
</feature>
<feature type="active site" description="Proton acceptor" evidence="12">
    <location>
        <position position="254"/>
    </location>
</feature>
<evidence type="ECO:0000256" key="8">
    <source>
        <dbReference type="ARBA" id="ARBA00022840"/>
    </source>
</evidence>
<reference evidence="14 15" key="1">
    <citation type="journal article" date="2016" name="Int. J. Syst. Evol. Microbiol.">
        <title>Ensifer glycinis sp. nov., an novel rhizobial species associated with Glycine spp.</title>
        <authorList>
            <person name="Yan H."/>
            <person name="Yan J."/>
            <person name="Sui X.H."/>
            <person name="Wang E.T."/>
            <person name="Chen W.X."/>
            <person name="Zhang X.X."/>
            <person name="Chen W.F."/>
        </authorList>
    </citation>
    <scope>NUCLEOTIDE SEQUENCE [LARGE SCALE GENOMIC DNA]</scope>
    <source>
        <strain evidence="14 15">CCBAU 23380</strain>
    </source>
</reference>
<keyword evidence="10 12" id="KW-0630">Potassium</keyword>
<dbReference type="GO" id="GO:0046872">
    <property type="term" value="F:metal ion binding"/>
    <property type="evidence" value="ECO:0007669"/>
    <property type="project" value="UniProtKB-KW"/>
</dbReference>
<dbReference type="UniPathway" id="UPA00916">
    <property type="reaction ID" value="UER00889"/>
</dbReference>
<dbReference type="NCBIfam" id="TIGR02152">
    <property type="entry name" value="D_ribokin_bact"/>
    <property type="match status" value="1"/>
</dbReference>
<comment type="cofactor">
    <cofactor evidence="12">
        <name>Mg(2+)</name>
        <dbReference type="ChEBI" id="CHEBI:18420"/>
    </cofactor>
    <text evidence="12">Requires a divalent cation, most likely magnesium in vivo, as an electrophilic catalyst to aid phosphoryl group transfer. It is the chelate of the metal and the nucleotide that is the actual substrate.</text>
</comment>
<evidence type="ECO:0000256" key="6">
    <source>
        <dbReference type="ARBA" id="ARBA00022741"/>
    </source>
</evidence>
<dbReference type="EC" id="2.7.1.15" evidence="2 12"/>
<comment type="function">
    <text evidence="12">Catalyzes the phosphorylation of ribose at O-5 in a reaction requiring ATP and magnesium. The resulting D-ribose-5-phosphate can then be used either for sythesis of nucleotides, histidine, and tryptophan, or as a component of the pentose phosphate pathway.</text>
</comment>
<comment type="similarity">
    <text evidence="12">Belongs to the carbohydrate kinase PfkB family. Ribokinase subfamily.</text>
</comment>
<feature type="binding site" evidence="12">
    <location>
        <begin position="253"/>
        <end position="254"/>
    </location>
    <ligand>
        <name>ATP</name>
        <dbReference type="ChEBI" id="CHEBI:30616"/>
    </ligand>
</feature>
<dbReference type="PROSITE" id="PS00584">
    <property type="entry name" value="PFKB_KINASES_2"/>
    <property type="match status" value="1"/>
</dbReference>
<dbReference type="AlphaFoldDB" id="A0A178XXQ2"/>
<comment type="catalytic activity">
    <reaction evidence="12">
        <text>D-ribose + ATP = D-ribose 5-phosphate + ADP + H(+)</text>
        <dbReference type="Rhea" id="RHEA:13697"/>
        <dbReference type="ChEBI" id="CHEBI:15378"/>
        <dbReference type="ChEBI" id="CHEBI:30616"/>
        <dbReference type="ChEBI" id="CHEBI:47013"/>
        <dbReference type="ChEBI" id="CHEBI:78346"/>
        <dbReference type="ChEBI" id="CHEBI:456216"/>
        <dbReference type="EC" id="2.7.1.15"/>
    </reaction>
</comment>
<keyword evidence="5 12" id="KW-0479">Metal-binding</keyword>
<feature type="binding site" evidence="12">
    <location>
        <begin position="221"/>
        <end position="226"/>
    </location>
    <ligand>
        <name>ATP</name>
        <dbReference type="ChEBI" id="CHEBI:30616"/>
    </ligand>
</feature>
<feature type="binding site" evidence="12">
    <location>
        <position position="289"/>
    </location>
    <ligand>
        <name>K(+)</name>
        <dbReference type="ChEBI" id="CHEBI:29103"/>
    </ligand>
</feature>
<dbReference type="InterPro" id="IPR002139">
    <property type="entry name" value="Ribo/fructo_kinase"/>
</dbReference>
<keyword evidence="9 12" id="KW-0460">Magnesium</keyword>
<evidence type="ECO:0000256" key="7">
    <source>
        <dbReference type="ARBA" id="ARBA00022777"/>
    </source>
</evidence>
<dbReference type="Proteomes" id="UP000094025">
    <property type="component" value="Unassembled WGS sequence"/>
</dbReference>
<dbReference type="GO" id="GO:0005524">
    <property type="term" value="F:ATP binding"/>
    <property type="evidence" value="ECO:0007669"/>
    <property type="project" value="UniProtKB-UniRule"/>
</dbReference>
<dbReference type="InterPro" id="IPR029056">
    <property type="entry name" value="Ribokinase-like"/>
</dbReference>
<dbReference type="PANTHER" id="PTHR10584">
    <property type="entry name" value="SUGAR KINASE"/>
    <property type="match status" value="1"/>
</dbReference>
<sequence length="310" mass="31807">MKTGVSILGIFVADTAYLASRMPRIGETITGSGFSVGPGGKGSNQAVAAARAGSEVSFISRLGRDTFGEMALKTYAEAGVTPKIVQMDDLPTGAAFIYVNHENGENAIIVYPGAAGSIGVEDVEAARETIENSRVFVTQLEQPAAAAERALRIAHAAGVTTVFNPAPAEPFPESIFPLCDYIVPNETEAAALVGFPLPTQDDVRRAGDALLNKGVKTALITLGERGVLYHTEGHSVLVPAVASGPVIDTTGAGDAFVGGFSAALARGLSPVEAVRFGCATAGISVTRRGTAPAMPKLEEIEALLARGAAA</sequence>
<dbReference type="PRINTS" id="PR00990">
    <property type="entry name" value="RIBOKINASE"/>
</dbReference>
<keyword evidence="6 12" id="KW-0547">Nucleotide-binding</keyword>
<dbReference type="PANTHER" id="PTHR10584:SF166">
    <property type="entry name" value="RIBOKINASE"/>
    <property type="match status" value="1"/>
</dbReference>
<dbReference type="SUPFAM" id="SSF53613">
    <property type="entry name" value="Ribokinase-like"/>
    <property type="match status" value="1"/>
</dbReference>
<dbReference type="RefSeq" id="WP_064242224.1">
    <property type="nucleotide sequence ID" value="NZ_LPUX01000055.1"/>
</dbReference>
<comment type="subcellular location">
    <subcellularLocation>
        <location evidence="12">Cytoplasm</location>
    </subcellularLocation>
</comment>
<evidence type="ECO:0000256" key="4">
    <source>
        <dbReference type="ARBA" id="ARBA00022679"/>
    </source>
</evidence>
<evidence type="ECO:0000313" key="14">
    <source>
        <dbReference type="EMBL" id="OAP40088.1"/>
    </source>
</evidence>
<feature type="binding site" evidence="12">
    <location>
        <position position="284"/>
    </location>
    <ligand>
        <name>K(+)</name>
        <dbReference type="ChEBI" id="CHEBI:29103"/>
    </ligand>
</feature>
<evidence type="ECO:0000256" key="2">
    <source>
        <dbReference type="ARBA" id="ARBA00012035"/>
    </source>
</evidence>
<keyword evidence="12" id="KW-0963">Cytoplasm</keyword>
<keyword evidence="8 12" id="KW-0067">ATP-binding</keyword>
<feature type="binding site" evidence="12">
    <location>
        <begin position="12"/>
        <end position="14"/>
    </location>
    <ligand>
        <name>substrate</name>
    </ligand>
</feature>
<evidence type="ECO:0000256" key="11">
    <source>
        <dbReference type="ARBA" id="ARBA00023277"/>
    </source>
</evidence>
<gene>
    <name evidence="12" type="primary">rbsK</name>
    <name evidence="14" type="ORF">AU381_11170</name>
</gene>
<feature type="binding site" evidence="12">
    <location>
        <begin position="40"/>
        <end position="44"/>
    </location>
    <ligand>
        <name>substrate</name>
    </ligand>
</feature>
<proteinExistence type="inferred from homology"/>
<dbReference type="InterPro" id="IPR011877">
    <property type="entry name" value="Ribokinase"/>
</dbReference>
<keyword evidence="15" id="KW-1185">Reference proteome</keyword>
<evidence type="ECO:0000256" key="9">
    <source>
        <dbReference type="ARBA" id="ARBA00022842"/>
    </source>
</evidence>
<comment type="pathway">
    <text evidence="12">Carbohydrate metabolism; D-ribose degradation; D-ribose 5-phosphate from beta-D-ribopyranose: step 2/2.</text>
</comment>
<dbReference type="GO" id="GO:0019303">
    <property type="term" value="P:D-ribose catabolic process"/>
    <property type="evidence" value="ECO:0007669"/>
    <property type="project" value="UniProtKB-UniRule"/>
</dbReference>
<feature type="domain" description="Carbohydrate kinase PfkB" evidence="13">
    <location>
        <begin position="6"/>
        <end position="296"/>
    </location>
</feature>
<feature type="binding site" evidence="12">
    <location>
        <position position="287"/>
    </location>
    <ligand>
        <name>K(+)</name>
        <dbReference type="ChEBI" id="CHEBI:29103"/>
    </ligand>
</feature>
<evidence type="ECO:0000259" key="13">
    <source>
        <dbReference type="Pfam" id="PF00294"/>
    </source>
</evidence>
<dbReference type="InterPro" id="IPR002173">
    <property type="entry name" value="Carboh/pur_kinase_PfkB_CS"/>
</dbReference>
<evidence type="ECO:0000256" key="12">
    <source>
        <dbReference type="HAMAP-Rule" id="MF_01987"/>
    </source>
</evidence>
<evidence type="ECO:0000256" key="5">
    <source>
        <dbReference type="ARBA" id="ARBA00022723"/>
    </source>
</evidence>
<evidence type="ECO:0000256" key="10">
    <source>
        <dbReference type="ARBA" id="ARBA00022958"/>
    </source>
</evidence>
<dbReference type="InterPro" id="IPR011611">
    <property type="entry name" value="PfkB_dom"/>
</dbReference>
<comment type="similarity">
    <text evidence="1">Belongs to the carbohydrate kinase pfkB family.</text>
</comment>
<feature type="binding site" evidence="12">
    <location>
        <position position="250"/>
    </location>
    <ligand>
        <name>K(+)</name>
        <dbReference type="ChEBI" id="CHEBI:29103"/>
    </ligand>
</feature>
<dbReference type="GO" id="GO:0005829">
    <property type="term" value="C:cytosol"/>
    <property type="evidence" value="ECO:0007669"/>
    <property type="project" value="TreeGrafter"/>
</dbReference>
<keyword evidence="11 12" id="KW-0119">Carbohydrate metabolism</keyword>
<protein>
    <recommendedName>
        <fullName evidence="3 12">Ribokinase</fullName>
        <shortName evidence="12">RK</shortName>
        <ecNumber evidence="2 12">2.7.1.15</ecNumber>
    </recommendedName>
</protein>